<protein>
    <submittedName>
        <fullName evidence="5">Uncharacterized protein CXorf66 homolog</fullName>
    </submittedName>
</protein>
<proteinExistence type="predicted"/>
<name>A0A3Q7NFG4_CALUR</name>
<dbReference type="Proteomes" id="UP000286641">
    <property type="component" value="Unplaced"/>
</dbReference>
<keyword evidence="4" id="KW-1185">Reference proteome</keyword>
<feature type="signal peptide" evidence="3">
    <location>
        <begin position="1"/>
        <end position="19"/>
    </location>
</feature>
<dbReference type="PANTHER" id="PTHR37340:SF1">
    <property type="entry name" value="GENE 7073-RELATED"/>
    <property type="match status" value="1"/>
</dbReference>
<dbReference type="PANTHER" id="PTHR37340">
    <property type="entry name" value="GENE 7073-RELATED"/>
    <property type="match status" value="1"/>
</dbReference>
<feature type="region of interest" description="Disordered" evidence="1">
    <location>
        <begin position="138"/>
        <end position="201"/>
    </location>
</feature>
<feature type="compositionally biased region" description="Low complexity" evidence="1">
    <location>
        <begin position="173"/>
        <end position="184"/>
    </location>
</feature>
<organism evidence="4 5">
    <name type="scientific">Callorhinus ursinus</name>
    <name type="common">Northern fur seal</name>
    <dbReference type="NCBI Taxonomy" id="34884"/>
    <lineage>
        <taxon>Eukaryota</taxon>
        <taxon>Metazoa</taxon>
        <taxon>Chordata</taxon>
        <taxon>Craniata</taxon>
        <taxon>Vertebrata</taxon>
        <taxon>Euteleostomi</taxon>
        <taxon>Mammalia</taxon>
        <taxon>Eutheria</taxon>
        <taxon>Laurasiatheria</taxon>
        <taxon>Carnivora</taxon>
        <taxon>Caniformia</taxon>
        <taxon>Pinnipedia</taxon>
        <taxon>Otariidae</taxon>
        <taxon>Callorhinus</taxon>
    </lineage>
</organism>
<feature type="region of interest" description="Disordered" evidence="1">
    <location>
        <begin position="246"/>
        <end position="281"/>
    </location>
</feature>
<keyword evidence="2" id="KW-0472">Membrane</keyword>
<reference evidence="5" key="2">
    <citation type="submission" date="2025-08" db="UniProtKB">
        <authorList>
            <consortium name="RefSeq"/>
        </authorList>
    </citation>
    <scope>IDENTIFICATION</scope>
    <source>
        <tissue evidence="5">Blood</tissue>
    </source>
</reference>
<evidence type="ECO:0000256" key="1">
    <source>
        <dbReference type="SAM" id="MobiDB-lite"/>
    </source>
</evidence>
<keyword evidence="2" id="KW-1133">Transmembrane helix</keyword>
<evidence type="ECO:0000256" key="2">
    <source>
        <dbReference type="SAM" id="Phobius"/>
    </source>
</evidence>
<feature type="compositionally biased region" description="Low complexity" evidence="1">
    <location>
        <begin position="144"/>
        <end position="155"/>
    </location>
</feature>
<dbReference type="CTD" id="123521486"/>
<keyword evidence="3" id="KW-0732">Signal</keyword>
<sequence>MNLFIYVLLLSFWTNSCLNTNQSDGSSTTVANHYQTEDNTFSGETTSSTGAKHVQSTETEIDNFRRRLLVIIIGITIIAFVFTCFCFLHYKCMSNEAPKAGTLKKEDVTAKSSKSSKISFSEYKIASPCSLEKQSMLSSRDKFSGPSSPENSSRPSRAEKLIRPSSPGKQCISSSTEKLNSLSSQEKSHKPSSPQKIFRSAHPGKSYRIHNLEKPHKLAHACKLGGQACSSYPNKAVRPPWPASLQYPVRPTKPSRSQKHILSPRRSSLQKLTKSPRHRNLKRSVSTVKAGMLSRPLLIKICQCYTEKWLVCRNSSETLFNISETKDRNAQNSPFPNEVKSFFKSFHEADYRDNVSCDNVSSSDIMIYDSDESDKEITIICNIKCNEVIPKGIQNN</sequence>
<keyword evidence="2" id="KW-0812">Transmembrane</keyword>
<dbReference type="InterPro" id="IPR038873">
    <property type="entry name" value="CXorf66"/>
</dbReference>
<dbReference type="InParanoid" id="A0A3Q7NFG4"/>
<feature type="chain" id="PRO_5018616639" evidence="3">
    <location>
        <begin position="20"/>
        <end position="396"/>
    </location>
</feature>
<evidence type="ECO:0000313" key="4">
    <source>
        <dbReference type="Proteomes" id="UP000286641"/>
    </source>
</evidence>
<dbReference type="AlphaFoldDB" id="A0A3Q7NFG4"/>
<accession>A0A3Q7NFG4</accession>
<evidence type="ECO:0000313" key="5">
    <source>
        <dbReference type="RefSeq" id="XP_025717357.1"/>
    </source>
</evidence>
<evidence type="ECO:0000256" key="3">
    <source>
        <dbReference type="SAM" id="SignalP"/>
    </source>
</evidence>
<feature type="transmembrane region" description="Helical" evidence="2">
    <location>
        <begin position="68"/>
        <end position="90"/>
    </location>
</feature>
<reference key="1">
    <citation type="submission" date="2019-01" db="UniProtKB">
        <authorList>
            <consortium name="RefSeq"/>
        </authorList>
    </citation>
    <scope>IDENTIFICATION</scope>
</reference>
<gene>
    <name evidence="5" type="primary">CUNHXorf66</name>
</gene>
<dbReference type="RefSeq" id="XP_025717357.1">
    <property type="nucleotide sequence ID" value="XM_025861572.1"/>
</dbReference>